<dbReference type="PROSITE" id="PS00455">
    <property type="entry name" value="AMP_BINDING"/>
    <property type="match status" value="2"/>
</dbReference>
<dbReference type="InterPro" id="IPR009081">
    <property type="entry name" value="PP-bd_ACP"/>
</dbReference>
<dbReference type="PROSITE" id="PS00012">
    <property type="entry name" value="PHOSPHOPANTETHEINE"/>
    <property type="match status" value="2"/>
</dbReference>
<protein>
    <submittedName>
        <fullName evidence="6">Amino acid adenylation domain-containing protein</fullName>
    </submittedName>
</protein>
<keyword evidence="7" id="KW-1185">Reference proteome</keyword>
<dbReference type="RefSeq" id="WP_249592638.1">
    <property type="nucleotide sequence ID" value="NZ_CP097289.1"/>
</dbReference>
<dbReference type="Pfam" id="PF13193">
    <property type="entry name" value="AMP-binding_C"/>
    <property type="match status" value="2"/>
</dbReference>
<dbReference type="Gene3D" id="2.30.38.10">
    <property type="entry name" value="Luciferase, Domain 3"/>
    <property type="match status" value="2"/>
</dbReference>
<dbReference type="Gene3D" id="3.30.559.30">
    <property type="entry name" value="Nonribosomal peptide synthetase, condensation domain"/>
    <property type="match status" value="4"/>
</dbReference>
<dbReference type="InterPro" id="IPR020845">
    <property type="entry name" value="AMP-binding_CS"/>
</dbReference>
<feature type="region of interest" description="Disordered" evidence="4">
    <location>
        <begin position="2724"/>
        <end position="2756"/>
    </location>
</feature>
<dbReference type="Gene3D" id="3.30.300.30">
    <property type="match status" value="2"/>
</dbReference>
<dbReference type="SUPFAM" id="SSF47336">
    <property type="entry name" value="ACP-like"/>
    <property type="match status" value="2"/>
</dbReference>
<name>A0ABY4Q7S6_9ACTN</name>
<dbReference type="InterPro" id="IPR045851">
    <property type="entry name" value="AMP-bd_C_sf"/>
</dbReference>
<evidence type="ECO:0000256" key="1">
    <source>
        <dbReference type="ARBA" id="ARBA00001957"/>
    </source>
</evidence>
<feature type="domain" description="Carrier" evidence="5">
    <location>
        <begin position="2258"/>
        <end position="2332"/>
    </location>
</feature>
<feature type="compositionally biased region" description="Basic and acidic residues" evidence="4">
    <location>
        <begin position="2729"/>
        <end position="2756"/>
    </location>
</feature>
<dbReference type="InterPro" id="IPR023213">
    <property type="entry name" value="CAT-like_dom_sf"/>
</dbReference>
<dbReference type="InterPro" id="IPR000873">
    <property type="entry name" value="AMP-dep_synth/lig_dom"/>
</dbReference>
<gene>
    <name evidence="6" type="ORF">M4V62_43050</name>
</gene>
<dbReference type="CDD" id="cd17652">
    <property type="entry name" value="A_NRPS_CmdD_like"/>
    <property type="match status" value="1"/>
</dbReference>
<feature type="compositionally biased region" description="Polar residues" evidence="4">
    <location>
        <begin position="2630"/>
        <end position="2652"/>
    </location>
</feature>
<feature type="region of interest" description="Disordered" evidence="4">
    <location>
        <begin position="2618"/>
        <end position="2653"/>
    </location>
</feature>
<evidence type="ECO:0000256" key="4">
    <source>
        <dbReference type="SAM" id="MobiDB-lite"/>
    </source>
</evidence>
<organism evidence="6 7">
    <name type="scientific">Streptomyces durmitorensis</name>
    <dbReference type="NCBI Taxonomy" id="319947"/>
    <lineage>
        <taxon>Bacteria</taxon>
        <taxon>Bacillati</taxon>
        <taxon>Actinomycetota</taxon>
        <taxon>Actinomycetes</taxon>
        <taxon>Kitasatosporales</taxon>
        <taxon>Streptomycetaceae</taxon>
        <taxon>Streptomyces</taxon>
    </lineage>
</organism>
<dbReference type="Proteomes" id="UP000829992">
    <property type="component" value="Chromosome"/>
</dbReference>
<dbReference type="CDD" id="cd19540">
    <property type="entry name" value="LCL_NRPS-like"/>
    <property type="match status" value="1"/>
</dbReference>
<dbReference type="Gene3D" id="3.30.559.10">
    <property type="entry name" value="Chloramphenicol acetyltransferase-like domain"/>
    <property type="match status" value="3"/>
</dbReference>
<dbReference type="PROSITE" id="PS50075">
    <property type="entry name" value="CARRIER"/>
    <property type="match status" value="2"/>
</dbReference>
<dbReference type="InterPro" id="IPR010071">
    <property type="entry name" value="AA_adenyl_dom"/>
</dbReference>
<dbReference type="SUPFAM" id="SSF56801">
    <property type="entry name" value="Acetyl-CoA synthetase-like"/>
    <property type="match status" value="2"/>
</dbReference>
<accession>A0ABY4Q7S6</accession>
<feature type="domain" description="Carrier" evidence="5">
    <location>
        <begin position="1180"/>
        <end position="1255"/>
    </location>
</feature>
<dbReference type="PANTHER" id="PTHR45527:SF1">
    <property type="entry name" value="FATTY ACID SYNTHASE"/>
    <property type="match status" value="1"/>
</dbReference>
<keyword evidence="3" id="KW-0597">Phosphoprotein</keyword>
<dbReference type="Gene3D" id="1.10.1200.10">
    <property type="entry name" value="ACP-like"/>
    <property type="match status" value="2"/>
</dbReference>
<evidence type="ECO:0000313" key="6">
    <source>
        <dbReference type="EMBL" id="UQT61308.1"/>
    </source>
</evidence>
<reference evidence="6 7" key="1">
    <citation type="submission" date="2022-05" db="EMBL/GenBank/DDBJ databases">
        <authorList>
            <person name="Zhou X."/>
            <person name="Li K."/>
            <person name="Man Y."/>
        </authorList>
    </citation>
    <scope>NUCLEOTIDE SEQUENCE [LARGE SCALE GENOMIC DNA]</scope>
    <source>
        <strain evidence="6 7">MS405</strain>
    </source>
</reference>
<dbReference type="InterPro" id="IPR036736">
    <property type="entry name" value="ACP-like_sf"/>
</dbReference>
<dbReference type="PANTHER" id="PTHR45527">
    <property type="entry name" value="NONRIBOSOMAL PEPTIDE SYNTHETASE"/>
    <property type="match status" value="1"/>
</dbReference>
<dbReference type="InterPro" id="IPR020806">
    <property type="entry name" value="PKS_PP-bd"/>
</dbReference>
<dbReference type="EMBL" id="CP097289">
    <property type="protein sequence ID" value="UQT61308.1"/>
    <property type="molecule type" value="Genomic_DNA"/>
</dbReference>
<dbReference type="SMART" id="SM00823">
    <property type="entry name" value="PKS_PP"/>
    <property type="match status" value="2"/>
</dbReference>
<proteinExistence type="predicted"/>
<evidence type="ECO:0000256" key="3">
    <source>
        <dbReference type="ARBA" id="ARBA00022553"/>
    </source>
</evidence>
<dbReference type="NCBIfam" id="TIGR01733">
    <property type="entry name" value="AA-adenyl-dom"/>
    <property type="match status" value="2"/>
</dbReference>
<dbReference type="Pfam" id="PF00550">
    <property type="entry name" value="PP-binding"/>
    <property type="match status" value="2"/>
</dbReference>
<dbReference type="InterPro" id="IPR025110">
    <property type="entry name" value="AMP-bd_C"/>
</dbReference>
<evidence type="ECO:0000313" key="7">
    <source>
        <dbReference type="Proteomes" id="UP000829992"/>
    </source>
</evidence>
<comment type="cofactor">
    <cofactor evidence="1">
        <name>pantetheine 4'-phosphate</name>
        <dbReference type="ChEBI" id="CHEBI:47942"/>
    </cofactor>
</comment>
<evidence type="ECO:0000256" key="2">
    <source>
        <dbReference type="ARBA" id="ARBA00022450"/>
    </source>
</evidence>
<dbReference type="InterPro" id="IPR006162">
    <property type="entry name" value="Ppantetheine_attach_site"/>
</dbReference>
<evidence type="ECO:0000259" key="5">
    <source>
        <dbReference type="PROSITE" id="PS50075"/>
    </source>
</evidence>
<keyword evidence="2" id="KW-0596">Phosphopantetheine</keyword>
<dbReference type="Pfam" id="PF00668">
    <property type="entry name" value="Condensation"/>
    <property type="match status" value="3"/>
</dbReference>
<dbReference type="Pfam" id="PF00501">
    <property type="entry name" value="AMP-binding"/>
    <property type="match status" value="2"/>
</dbReference>
<sequence length="2756" mass="291962">MATSLNEFGRFASSHWSGSGEPGDIQFGGVSVEFQLDRELLCRVSELAEECDTTAPVVLQAAFTVLLHRLGGGDGLTVGLSVAGSPDEGAARLVWLGADTSVAQGDPGGEEPSFTALVTRLRDRAKSPMASEDVPCGLLSPLPRSAGEGLVCTLRCDGDVHGPQAAQSLAERFVQVVRQVVAQPHLRIGAVGVSLAPVSRREIETWERRYPGLAEVWPLTALQSGLLFHTLLDDASRGTYQMQFVITLRGPVAGTRMRAAGQALLDRYANLRTAFVAGADGQSVQVVVDGVELPWREVDLNEETQTKLEPGTAFEAFLAQDLRSHFDVTVPPLLRMALVKVGAERFELVLTAHHLLFDGASLPVLMQDLLHLYTADGDASVLPRVAEYRDFLAWSAGHDRDAAARVWAEELAGVEDPTLLAPVIGSGAGGDASAGIGEVKVALTAGVVRELAGRAAELDVPLDAVVQGAWALLLAALTGQQDVVFGATVPGRPKAVPGVASMAGLFVNTLPVRVRLAPTDTAADLLRGMRERHQALSGHHCGLADIHRATGTSVLFDTLVTSESYTLGNHRVDRPGGADVGFEVTGVRSSAGTHYPLTVTVNAEPHLQVTVQYQRHLFESPAVEAVTKRLTRLLQQIAADPELPVARLDLLGPAERDLLLHGHNDTAVPVEAATLPGLFEQRAAATPDAVTVECADRSLTYRELDARANRLARELIRHRVAAETVVAVSLPRSPDLVVALLAVMKAGGTYLPVDSAYPADRIAYMLEDSRTLLILADTTTADALPDLAVPVLRLDDPATAAAVARHDGTPVTDQERPGGPVSVANTAYVIYTSGSTGRPKGVAVTHRGVASLIATQQARLDLTAASRVLQFASPSFDVSVYEVCMALFTDATLVLAAQEQLAPGSPLIDTLAVRRVTHVFLPPAVLAALPPGTLPGVASLAVGGDAATPELVTGWSEGRDLVNAYGPTETTAIVTFSDPLVADDRTPPIGRPIANTQLYVLDDALRPVPTGVAGEMYVAGEALARGYLGRPGLTAERFVACPFGAPGRRMYRTGDIVTRAPDGQLVFHGRADNQVKIRGFRIELGEVQAVLGTHPGVAQAVVVCLEQGGDRRLVGYAVPAPGATLPTSAELRAHVAERLPEYMVPSTVVALAEVPLNPNGKLDRRALPVPDYTGGTSGRAPRTPQEQALCALFGDILGVERVGIDDNFFDLGGHSILATQLANRMRTTLGVELPLRVVFESATVALLAAHLDAGKPSSRPVLRRAPVRPQRVPLSYAQSRLWFLDRYEGPSATYNLSYTLQLSGQLDPEALALAMRDVVVRHESLRTLFVADGQGVASQAVVEEGDVVLDVPVREVTPDAVTAAVAKEVAHRFDLSAEIPVRACVLRRGADEYVLVLVMHHIAADGASMAPLARDLATAYDARQRGEEPAWADLPVQYTDYALWQRELLGQEEDPKSLATAQLEYWRTELAGVPQPLRLPLDRPRPPAASHRGDTVEFTLEPDVHARLQELASAQGATVPMVLQSALAVLLHLMGGGDDLTIGAPIAGRTDEQLADLVGFFVNTWVLRADLSDNPSFESLVRQVRDKAVSAYDHQDVPFERLVEALNPERSTACHPLFQVMFAWQGNGRENIELRGHQAQFTPVATPTAKFDLLFSMSEGSGHEISGEIEYATDLFDPSTVEALAARLVRIVRQLAAEPGLRIGAVDVLEAGERERLLHEFNDTAADTPALTVPGLFERQASATPDAPAVVCGEVTLTYAELNARANRLARALVRHGAGPEQLVALALPRSADLIVGLLGIWKSGAGHLPVDPRYPSRRLGHVLADARPRCLLTDSSTQGILPQGGNGDDGPVRLLVDELDLDDGDGADLRDDERTAPLAPHNLAYVMYTSGSTGTPKGVSITQHGVVNGVLRLAGPAGVSKGSRILAATSVAFDVSVFEILTALSAGGSVEVVRDVLELAERTGWTGAVISTVPSVFAELLDDIADRIDVATLVFAGEALPDALVARVQAALPGVRVVNSYGQSESFYATVAELPAGHDAGGPDACGGTGSAPIGRPLGNMRTYVLGPGLEPVPVGVVGELYVAGAVGRGYHGRPALTAERFLADPYAPRPGARMYRTGDLARWNEQGQLQYAGRADAQLKIRGLRIEPGEVEAALTAHPDVAQAAVAAREGRGAGRQLVAYLVPTPGAVGSGGGDDIALTPGVPVGEVRRFTAQRLPEFMVPAAFVVLDRLPLTPNGKLDRAALPDPEFGGGSYRAPQSPVEEILASVYAEVLGVDRVGADDDFFTVGGDSIRSIQVVSRARTRGVEVTPRQIFEARTVAALARLASTQRQHASDAALEEFDGGGVGPMPLPPIARHIRELGGSWNRFTMSALLQLPQGIDLAGLAATLGAVIDHHDILRSSLESAGDGSLHVAPPGSVDAAALIHRVTCDGRWSQDWQRDAQAELDTATERLDPESGVMVQAVWFDPAPGGGTGRLVLVLHHLVVDGVSWRILLPDLAAAWSQIRAGRAPALPQVATSARRWKHALAAEATAQDRVAELELWRSILDGPDSAPDPVIGSRRLDTELDRADTVDTVQMRLSAPVTEALLTALPAAFGCGVQDGLLAALAVAIARREAARRDRVPPGPSDTTQPAGPSNTAEPTGSSTRSAPSVLIGVEGHGREESAVPGADLTRTIGWFTSLFPIRIDLTECDLDEVVAGGPAAGALLKTVKEHLLSIPDHGLGEVGEAKPGEDNGARSPLERRGRARDPGAVV</sequence>
<dbReference type="CDD" id="cd05930">
    <property type="entry name" value="A_NRPS"/>
    <property type="match status" value="1"/>
</dbReference>
<dbReference type="SUPFAM" id="SSF52777">
    <property type="entry name" value="CoA-dependent acyltransferases"/>
    <property type="match status" value="7"/>
</dbReference>
<dbReference type="Gene3D" id="3.40.50.980">
    <property type="match status" value="4"/>
</dbReference>
<dbReference type="InterPro" id="IPR001242">
    <property type="entry name" value="Condensation_dom"/>
</dbReference>